<keyword evidence="6" id="KW-0812">Transmembrane</keyword>
<gene>
    <name evidence="8" type="ORF">SAMN05421640_1857</name>
</gene>
<dbReference type="Proteomes" id="UP000198393">
    <property type="component" value="Unassembled WGS sequence"/>
</dbReference>
<feature type="domain" description="Phospholipid/glycerol acyltransferase" evidence="7">
    <location>
        <begin position="72"/>
        <end position="186"/>
    </location>
</feature>
<proteinExistence type="predicted"/>
<sequence length="242" mass="28628">MILRRLYSFWAIFSIVFFFAILIIPLILMVPFRGLHKVALKINCIWAWCFLKMAFIPVKIDWRFTLDKTQQYILCANHFSYLDIPILGLFPLAFKFVGKSSLARIPLFGYMYRTLHITVNRSSYRSRAQSLVKARDQIKNGFNLGFFPEGGIRMEHYPNMKEFKDGAFRLAIENNLPIIPVTMPDNYRILRDDDIINIRWRKCRIIYHEPIWPDGSDDEALKKLKDEVFRVIQTELIKSKPE</sequence>
<dbReference type="PANTHER" id="PTHR10434">
    <property type="entry name" value="1-ACYL-SN-GLYCEROL-3-PHOSPHATE ACYLTRANSFERASE"/>
    <property type="match status" value="1"/>
</dbReference>
<feature type="transmembrane region" description="Helical" evidence="6">
    <location>
        <begin position="6"/>
        <end position="28"/>
    </location>
</feature>
<dbReference type="PANTHER" id="PTHR10434:SF64">
    <property type="entry name" value="1-ACYL-SN-GLYCEROL-3-PHOSPHATE ACYLTRANSFERASE-RELATED"/>
    <property type="match status" value="1"/>
</dbReference>
<evidence type="ECO:0000256" key="4">
    <source>
        <dbReference type="ARBA" id="ARBA00023098"/>
    </source>
</evidence>
<protein>
    <submittedName>
        <fullName evidence="8">1-acyl-sn-glycerol-3-phosphate acyltransferase</fullName>
    </submittedName>
</protein>
<dbReference type="InterPro" id="IPR002123">
    <property type="entry name" value="Plipid/glycerol_acylTrfase"/>
</dbReference>
<dbReference type="EMBL" id="FZPD01000003">
    <property type="protein sequence ID" value="SNS97679.1"/>
    <property type="molecule type" value="Genomic_DNA"/>
</dbReference>
<dbReference type="AlphaFoldDB" id="A0A239IVS9"/>
<dbReference type="SMART" id="SM00563">
    <property type="entry name" value="PlsC"/>
    <property type="match status" value="1"/>
</dbReference>
<keyword evidence="9" id="KW-1185">Reference proteome</keyword>
<keyword evidence="3 8" id="KW-0808">Transferase</keyword>
<keyword evidence="6" id="KW-0472">Membrane</keyword>
<dbReference type="SUPFAM" id="SSF69593">
    <property type="entry name" value="Glycerol-3-phosphate (1)-acyltransferase"/>
    <property type="match status" value="1"/>
</dbReference>
<dbReference type="Pfam" id="PF01553">
    <property type="entry name" value="Acyltransferase"/>
    <property type="match status" value="1"/>
</dbReference>
<evidence type="ECO:0000313" key="9">
    <source>
        <dbReference type="Proteomes" id="UP000198393"/>
    </source>
</evidence>
<dbReference type="OrthoDB" id="9803035at2"/>
<evidence type="ECO:0000259" key="7">
    <source>
        <dbReference type="SMART" id="SM00563"/>
    </source>
</evidence>
<evidence type="ECO:0000256" key="6">
    <source>
        <dbReference type="SAM" id="Phobius"/>
    </source>
</evidence>
<accession>A0A239IVS9</accession>
<dbReference type="GO" id="GO:0003841">
    <property type="term" value="F:1-acylglycerol-3-phosphate O-acyltransferase activity"/>
    <property type="evidence" value="ECO:0007669"/>
    <property type="project" value="TreeGrafter"/>
</dbReference>
<evidence type="ECO:0000256" key="1">
    <source>
        <dbReference type="ARBA" id="ARBA00005189"/>
    </source>
</evidence>
<evidence type="ECO:0000256" key="5">
    <source>
        <dbReference type="ARBA" id="ARBA00023315"/>
    </source>
</evidence>
<reference evidence="8 9" key="1">
    <citation type="submission" date="2017-06" db="EMBL/GenBank/DDBJ databases">
        <authorList>
            <person name="Kim H.J."/>
            <person name="Triplett B.A."/>
        </authorList>
    </citation>
    <scope>NUCLEOTIDE SEQUENCE [LARGE SCALE GENOMIC DNA]</scope>
    <source>
        <strain evidence="8 9">DSM 19307</strain>
    </source>
</reference>
<keyword evidence="5 8" id="KW-0012">Acyltransferase</keyword>
<dbReference type="GO" id="GO:0006654">
    <property type="term" value="P:phosphatidic acid biosynthetic process"/>
    <property type="evidence" value="ECO:0007669"/>
    <property type="project" value="TreeGrafter"/>
</dbReference>
<evidence type="ECO:0000256" key="3">
    <source>
        <dbReference type="ARBA" id="ARBA00022679"/>
    </source>
</evidence>
<organism evidence="8 9">
    <name type="scientific">Ekhidna lutea</name>
    <dbReference type="NCBI Taxonomy" id="447679"/>
    <lineage>
        <taxon>Bacteria</taxon>
        <taxon>Pseudomonadati</taxon>
        <taxon>Bacteroidota</taxon>
        <taxon>Cytophagia</taxon>
        <taxon>Cytophagales</taxon>
        <taxon>Reichenbachiellaceae</taxon>
        <taxon>Ekhidna</taxon>
    </lineage>
</organism>
<evidence type="ECO:0000256" key="2">
    <source>
        <dbReference type="ARBA" id="ARBA00022516"/>
    </source>
</evidence>
<comment type="pathway">
    <text evidence="1">Lipid metabolism.</text>
</comment>
<evidence type="ECO:0000313" key="8">
    <source>
        <dbReference type="EMBL" id="SNS97679.1"/>
    </source>
</evidence>
<name>A0A239IVS9_EKHLU</name>
<keyword evidence="4" id="KW-0443">Lipid metabolism</keyword>
<dbReference type="CDD" id="cd07989">
    <property type="entry name" value="LPLAT_AGPAT-like"/>
    <property type="match status" value="1"/>
</dbReference>
<keyword evidence="6" id="KW-1133">Transmembrane helix</keyword>
<keyword evidence="2" id="KW-0444">Lipid biosynthesis</keyword>